<proteinExistence type="predicted"/>
<dbReference type="PANTHER" id="PTHR19384:SF17">
    <property type="entry name" value="NADPH--CYTOCHROME P450 REDUCTASE"/>
    <property type="match status" value="1"/>
</dbReference>
<reference evidence="4 5" key="1">
    <citation type="submission" date="2024-10" db="EMBL/GenBank/DDBJ databases">
        <title>Updated reference genomes for cyclostephanoid diatoms.</title>
        <authorList>
            <person name="Roberts W.R."/>
            <person name="Alverson A.J."/>
        </authorList>
    </citation>
    <scope>NUCLEOTIDE SEQUENCE [LARGE SCALE GENOMIC DNA]</scope>
    <source>
        <strain evidence="4 5">AJA232-27</strain>
    </source>
</reference>
<evidence type="ECO:0000256" key="2">
    <source>
        <dbReference type="SAM" id="Phobius"/>
    </source>
</evidence>
<dbReference type="AlphaFoldDB" id="A0ABD3MDX8"/>
<sequence length="293" mass="31817">MTAIGNPPPPPTNGNDVVEGAAEEILVLYGSQTGNSEAAAHEICSLLPAKLSSSSSTATTSRTSRRVITSRVMHLDDFLEVEKARWTRLVIIVTSSYGVGQAPIGARKFRDVCDEILNRYDDDGASSDGNGRANGGDCMDKKKNNDPRFLEGVQFALLGLGDSHYTTFFKNPTTIHKAMTLAGATLVGDIGKADASGTGNMEQSKVIDRWIENIWGDLAKAVTCTATSDNTVITKSDQLEKARIETWEICLELFPEWRQKSGMTNYASMMVALYIPLIGIVVALLAHHFFLKV</sequence>
<feature type="transmembrane region" description="Helical" evidence="2">
    <location>
        <begin position="266"/>
        <end position="290"/>
    </location>
</feature>
<keyword evidence="2" id="KW-0472">Membrane</keyword>
<accession>A0ABD3MDX8</accession>
<protein>
    <recommendedName>
        <fullName evidence="3">Flavodoxin-like domain-containing protein</fullName>
    </recommendedName>
</protein>
<dbReference type="Gene3D" id="3.40.50.360">
    <property type="match status" value="1"/>
</dbReference>
<name>A0ABD3MDX8_9STRA</name>
<keyword evidence="2" id="KW-0812">Transmembrane</keyword>
<organism evidence="4 5">
    <name type="scientific">Discostella pseudostelligera</name>
    <dbReference type="NCBI Taxonomy" id="259834"/>
    <lineage>
        <taxon>Eukaryota</taxon>
        <taxon>Sar</taxon>
        <taxon>Stramenopiles</taxon>
        <taxon>Ochrophyta</taxon>
        <taxon>Bacillariophyta</taxon>
        <taxon>Coscinodiscophyceae</taxon>
        <taxon>Thalassiosirophycidae</taxon>
        <taxon>Stephanodiscales</taxon>
        <taxon>Stephanodiscaceae</taxon>
        <taxon>Discostella</taxon>
    </lineage>
</organism>
<dbReference type="Pfam" id="PF00258">
    <property type="entry name" value="Flavodoxin_1"/>
    <property type="match status" value="1"/>
</dbReference>
<keyword evidence="2" id="KW-1133">Transmembrane helix</keyword>
<evidence type="ECO:0000313" key="5">
    <source>
        <dbReference type="Proteomes" id="UP001530293"/>
    </source>
</evidence>
<keyword evidence="1" id="KW-0285">Flavoprotein</keyword>
<evidence type="ECO:0000256" key="1">
    <source>
        <dbReference type="ARBA" id="ARBA00022630"/>
    </source>
</evidence>
<evidence type="ECO:0000259" key="3">
    <source>
        <dbReference type="PROSITE" id="PS50902"/>
    </source>
</evidence>
<dbReference type="InterPro" id="IPR029039">
    <property type="entry name" value="Flavoprotein-like_sf"/>
</dbReference>
<dbReference type="PROSITE" id="PS50902">
    <property type="entry name" value="FLAVODOXIN_LIKE"/>
    <property type="match status" value="1"/>
</dbReference>
<dbReference type="SUPFAM" id="SSF52218">
    <property type="entry name" value="Flavoproteins"/>
    <property type="match status" value="1"/>
</dbReference>
<dbReference type="InterPro" id="IPR001094">
    <property type="entry name" value="Flavdoxin-like"/>
</dbReference>
<dbReference type="InterPro" id="IPR008254">
    <property type="entry name" value="Flavodoxin/NO_synth"/>
</dbReference>
<keyword evidence="5" id="KW-1185">Reference proteome</keyword>
<evidence type="ECO:0000313" key="4">
    <source>
        <dbReference type="EMBL" id="KAL3760991.1"/>
    </source>
</evidence>
<feature type="domain" description="Flavodoxin-like" evidence="3">
    <location>
        <begin position="25"/>
        <end position="215"/>
    </location>
</feature>
<dbReference type="PANTHER" id="PTHR19384">
    <property type="entry name" value="NITRIC OXIDE SYNTHASE-RELATED"/>
    <property type="match status" value="1"/>
</dbReference>
<gene>
    <name evidence="4" type="ORF">ACHAWU_008934</name>
</gene>
<dbReference type="EMBL" id="JALLBG020000166">
    <property type="protein sequence ID" value="KAL3760991.1"/>
    <property type="molecule type" value="Genomic_DNA"/>
</dbReference>
<comment type="caution">
    <text evidence="4">The sequence shown here is derived from an EMBL/GenBank/DDBJ whole genome shotgun (WGS) entry which is preliminary data.</text>
</comment>
<dbReference type="Proteomes" id="UP001530293">
    <property type="component" value="Unassembled WGS sequence"/>
</dbReference>
<dbReference type="PRINTS" id="PR00369">
    <property type="entry name" value="FLAVODOXIN"/>
</dbReference>